<dbReference type="SUPFAM" id="SSF47459">
    <property type="entry name" value="HLH, helix-loop-helix DNA-binding domain"/>
    <property type="match status" value="1"/>
</dbReference>
<evidence type="ECO:0000256" key="3">
    <source>
        <dbReference type="ARBA" id="ARBA00023125"/>
    </source>
</evidence>
<evidence type="ECO:0000256" key="5">
    <source>
        <dbReference type="SAM" id="MobiDB-lite"/>
    </source>
</evidence>
<dbReference type="AlphaFoldDB" id="A0AAP0FTU3"/>
<organism evidence="6 7">
    <name type="scientific">Platanthera zijinensis</name>
    <dbReference type="NCBI Taxonomy" id="2320716"/>
    <lineage>
        <taxon>Eukaryota</taxon>
        <taxon>Viridiplantae</taxon>
        <taxon>Streptophyta</taxon>
        <taxon>Embryophyta</taxon>
        <taxon>Tracheophyta</taxon>
        <taxon>Spermatophyta</taxon>
        <taxon>Magnoliopsida</taxon>
        <taxon>Liliopsida</taxon>
        <taxon>Asparagales</taxon>
        <taxon>Orchidaceae</taxon>
        <taxon>Orchidoideae</taxon>
        <taxon>Orchideae</taxon>
        <taxon>Orchidinae</taxon>
        <taxon>Platanthera</taxon>
    </lineage>
</organism>
<feature type="region of interest" description="Disordered" evidence="5">
    <location>
        <begin position="177"/>
        <end position="220"/>
    </location>
</feature>
<proteinExistence type="inferred from homology"/>
<evidence type="ECO:0000313" key="6">
    <source>
        <dbReference type="EMBL" id="KAK8914448.1"/>
    </source>
</evidence>
<dbReference type="GO" id="GO:0046983">
    <property type="term" value="F:protein dimerization activity"/>
    <property type="evidence" value="ECO:0007669"/>
    <property type="project" value="InterPro"/>
</dbReference>
<sequence>MGDALSEIFEDPEFSRSISLAGAAAATSPENLFSILETLQDINGDVPPFSMFEEPIFSPNLIDDRTAVMRTTSRDSNALNTRGSRRCETDEEEEDGGAGASRRKKMKFAAEADGAAGEEGQDGQPKVSHIAVERNRRKQMNEHLVGDQASIIGGVVDYIKELQQLLKSLEAKKQRKAYSEVLSSPRPPLSSPRPLAVPRMPPSLPPSPRRPSPLCSPRVCPSTPQPALMSPNYMPKSAQPCTVLSPSKAASSHESSASLDADHQLAAGNYRSSKVAAAVEVKLSGPNVVLKTASHRIPGHALKIITVLEGLALEILHVSISTMEDTMLFSFTIKIGIECELSAEELAQEIQQTFS</sequence>
<dbReference type="EMBL" id="JBBWWQ010000021">
    <property type="protein sequence ID" value="KAK8914448.1"/>
    <property type="molecule type" value="Genomic_DNA"/>
</dbReference>
<dbReference type="GO" id="GO:0045893">
    <property type="term" value="P:positive regulation of DNA-templated transcription"/>
    <property type="evidence" value="ECO:0007669"/>
    <property type="project" value="TreeGrafter"/>
</dbReference>
<evidence type="ECO:0000256" key="4">
    <source>
        <dbReference type="ARBA" id="ARBA00023163"/>
    </source>
</evidence>
<feature type="compositionally biased region" description="Pro residues" evidence="5">
    <location>
        <begin position="199"/>
        <end position="211"/>
    </location>
</feature>
<dbReference type="PANTHER" id="PTHR46684:SF4">
    <property type="entry name" value="TRANSCRIPTION FACTOR SPEECHLESS"/>
    <property type="match status" value="1"/>
</dbReference>
<evidence type="ECO:0000313" key="7">
    <source>
        <dbReference type="Proteomes" id="UP001418222"/>
    </source>
</evidence>
<name>A0AAP0FTU3_9ASPA</name>
<keyword evidence="4" id="KW-0804">Transcription</keyword>
<reference evidence="6 7" key="1">
    <citation type="journal article" date="2022" name="Nat. Plants">
        <title>Genomes of leafy and leafless Platanthera orchids illuminate the evolution of mycoheterotrophy.</title>
        <authorList>
            <person name="Li M.H."/>
            <person name="Liu K.W."/>
            <person name="Li Z."/>
            <person name="Lu H.C."/>
            <person name="Ye Q.L."/>
            <person name="Zhang D."/>
            <person name="Wang J.Y."/>
            <person name="Li Y.F."/>
            <person name="Zhong Z.M."/>
            <person name="Liu X."/>
            <person name="Yu X."/>
            <person name="Liu D.K."/>
            <person name="Tu X.D."/>
            <person name="Liu B."/>
            <person name="Hao Y."/>
            <person name="Liao X.Y."/>
            <person name="Jiang Y.T."/>
            <person name="Sun W.H."/>
            <person name="Chen J."/>
            <person name="Chen Y.Q."/>
            <person name="Ai Y."/>
            <person name="Zhai J.W."/>
            <person name="Wu S.S."/>
            <person name="Zhou Z."/>
            <person name="Hsiao Y.Y."/>
            <person name="Wu W.L."/>
            <person name="Chen Y.Y."/>
            <person name="Lin Y.F."/>
            <person name="Hsu J.L."/>
            <person name="Li C.Y."/>
            <person name="Wang Z.W."/>
            <person name="Zhao X."/>
            <person name="Zhong W.Y."/>
            <person name="Ma X.K."/>
            <person name="Ma L."/>
            <person name="Huang J."/>
            <person name="Chen G.Z."/>
            <person name="Huang M.Z."/>
            <person name="Huang L."/>
            <person name="Peng D.H."/>
            <person name="Luo Y.B."/>
            <person name="Zou S.Q."/>
            <person name="Chen S.P."/>
            <person name="Lan S."/>
            <person name="Tsai W.C."/>
            <person name="Van de Peer Y."/>
            <person name="Liu Z.J."/>
        </authorList>
    </citation>
    <scope>NUCLEOTIDE SEQUENCE [LARGE SCALE GENOMIC DNA]</scope>
    <source>
        <strain evidence="6">Lor287</strain>
    </source>
</reference>
<keyword evidence="7" id="KW-1185">Reference proteome</keyword>
<dbReference type="Proteomes" id="UP001418222">
    <property type="component" value="Unassembled WGS sequence"/>
</dbReference>
<gene>
    <name evidence="6" type="primary">SPCH</name>
    <name evidence="6" type="ORF">KSP39_PZI024367</name>
</gene>
<protein>
    <submittedName>
        <fullName evidence="6">Transcription factor SPEECHLESS</fullName>
    </submittedName>
</protein>
<dbReference type="InterPro" id="IPR036638">
    <property type="entry name" value="HLH_DNA-bd_sf"/>
</dbReference>
<dbReference type="PANTHER" id="PTHR46684">
    <property type="entry name" value="TRANSCRIPTION FACTOR FAMA"/>
    <property type="match status" value="1"/>
</dbReference>
<keyword evidence="3" id="KW-0238">DNA-binding</keyword>
<dbReference type="GO" id="GO:0010052">
    <property type="term" value="P:guard cell differentiation"/>
    <property type="evidence" value="ECO:0007669"/>
    <property type="project" value="InterPro"/>
</dbReference>
<dbReference type="InterPro" id="IPR044283">
    <property type="entry name" value="FAMA/SPEECHLESS/MUTE-like"/>
</dbReference>
<comment type="similarity">
    <text evidence="1">Belongs to the bHLH protein family.</text>
</comment>
<evidence type="ECO:0000256" key="2">
    <source>
        <dbReference type="ARBA" id="ARBA00023015"/>
    </source>
</evidence>
<comment type="caution">
    <text evidence="6">The sequence shown here is derived from an EMBL/GenBank/DDBJ whole genome shotgun (WGS) entry which is preliminary data.</text>
</comment>
<feature type="region of interest" description="Disordered" evidence="5">
    <location>
        <begin position="75"/>
        <end position="126"/>
    </location>
</feature>
<accession>A0AAP0FTU3</accession>
<keyword evidence="2" id="KW-0805">Transcription regulation</keyword>
<dbReference type="GO" id="GO:0003700">
    <property type="term" value="F:DNA-binding transcription factor activity"/>
    <property type="evidence" value="ECO:0007669"/>
    <property type="project" value="InterPro"/>
</dbReference>
<evidence type="ECO:0000256" key="1">
    <source>
        <dbReference type="ARBA" id="ARBA00005510"/>
    </source>
</evidence>
<dbReference type="GO" id="GO:0003677">
    <property type="term" value="F:DNA binding"/>
    <property type="evidence" value="ECO:0007669"/>
    <property type="project" value="UniProtKB-KW"/>
</dbReference>
<dbReference type="GO" id="GO:0005634">
    <property type="term" value="C:nucleus"/>
    <property type="evidence" value="ECO:0007669"/>
    <property type="project" value="UniProtKB-SubCell"/>
</dbReference>